<evidence type="ECO:0000256" key="1">
    <source>
        <dbReference type="SAM" id="SignalP"/>
    </source>
</evidence>
<sequence>MSAIGSTYRTAAVAAAMLVAASAAVAADKHTPSDAQLIASAMRAAPPGVAKEATIIAMDADGTMRTVRKGSNGYTCMPDNPAAPGPSPMCMDKNALEWAQAWMAHKPPPAGKIGVMYMLAGGTDASNTDPYAKQPLPNNHWIKTGPHFMVVGADPTFYDTYPKSPDPDTSAPYVMWAGTPYEHLMAPVK</sequence>
<dbReference type="Proteomes" id="UP001620405">
    <property type="component" value="Unassembled WGS sequence"/>
</dbReference>
<gene>
    <name evidence="2" type="ORF">ISP13_07715</name>
</gene>
<organism evidence="2 3">
    <name type="scientific">Dyella lipolytica</name>
    <dbReference type="NCBI Taxonomy" id="1867835"/>
    <lineage>
        <taxon>Bacteria</taxon>
        <taxon>Pseudomonadati</taxon>
        <taxon>Pseudomonadota</taxon>
        <taxon>Gammaproteobacteria</taxon>
        <taxon>Lysobacterales</taxon>
        <taxon>Rhodanobacteraceae</taxon>
        <taxon>Dyella</taxon>
    </lineage>
</organism>
<reference evidence="2 3" key="1">
    <citation type="submission" date="2020-10" db="EMBL/GenBank/DDBJ databases">
        <title>Phylogeny of dyella-like bacteria.</title>
        <authorList>
            <person name="Fu J."/>
        </authorList>
    </citation>
    <scope>NUCLEOTIDE SEQUENCE [LARGE SCALE GENOMIC DNA]</scope>
    <source>
        <strain evidence="2 3">DHOB07</strain>
    </source>
</reference>
<feature type="chain" id="PRO_5045459823" description="Lipoprotein" evidence="1">
    <location>
        <begin position="27"/>
        <end position="189"/>
    </location>
</feature>
<protein>
    <recommendedName>
        <fullName evidence="4">Lipoprotein</fullName>
    </recommendedName>
</protein>
<keyword evidence="1" id="KW-0732">Signal</keyword>
<keyword evidence="3" id="KW-1185">Reference proteome</keyword>
<name>A0ABW8ITW5_9GAMM</name>
<evidence type="ECO:0008006" key="4">
    <source>
        <dbReference type="Google" id="ProtNLM"/>
    </source>
</evidence>
<evidence type="ECO:0000313" key="2">
    <source>
        <dbReference type="EMBL" id="MFK2873417.1"/>
    </source>
</evidence>
<accession>A0ABW8ITW5</accession>
<proteinExistence type="predicted"/>
<comment type="caution">
    <text evidence="2">The sequence shown here is derived from an EMBL/GenBank/DDBJ whole genome shotgun (WGS) entry which is preliminary data.</text>
</comment>
<feature type="signal peptide" evidence="1">
    <location>
        <begin position="1"/>
        <end position="26"/>
    </location>
</feature>
<dbReference type="RefSeq" id="WP_284397509.1">
    <property type="nucleotide sequence ID" value="NZ_BSNQ01000003.1"/>
</dbReference>
<evidence type="ECO:0000313" key="3">
    <source>
        <dbReference type="Proteomes" id="UP001620405"/>
    </source>
</evidence>
<dbReference type="EMBL" id="JADIKG010000011">
    <property type="protein sequence ID" value="MFK2873417.1"/>
    <property type="molecule type" value="Genomic_DNA"/>
</dbReference>